<keyword evidence="2" id="KW-0238">DNA-binding</keyword>
<evidence type="ECO:0000313" key="3">
    <source>
        <dbReference type="Proteomes" id="UP000593892"/>
    </source>
</evidence>
<dbReference type="Pfam" id="PF04014">
    <property type="entry name" value="MazE_antitoxin"/>
    <property type="match status" value="1"/>
</dbReference>
<dbReference type="KEGG" id="pfer:IRI77_37675"/>
<keyword evidence="2" id="KW-0614">Plasmid</keyword>
<dbReference type="SUPFAM" id="SSF89447">
    <property type="entry name" value="AbrB/MazE/MraZ-like"/>
    <property type="match status" value="1"/>
</dbReference>
<dbReference type="RefSeq" id="WP_194453979.1">
    <property type="nucleotide sequence ID" value="NZ_CP063850.1"/>
</dbReference>
<dbReference type="NCBIfam" id="TIGR02609">
    <property type="entry name" value="doc_partner"/>
    <property type="match status" value="1"/>
</dbReference>
<evidence type="ECO:0000259" key="1">
    <source>
        <dbReference type="SMART" id="SM00966"/>
    </source>
</evidence>
<dbReference type="InterPro" id="IPR007159">
    <property type="entry name" value="SpoVT-AbrB_dom"/>
</dbReference>
<dbReference type="InterPro" id="IPR013432">
    <property type="entry name" value="Doc_partner"/>
</dbReference>
<protein>
    <submittedName>
        <fullName evidence="2">AbrB/MazE/SpoVT family DNA-binding domain-containing protein</fullName>
    </submittedName>
</protein>
<sequence length="74" mass="8213">MTALKLTAIGTSSGVVIPKEMLSRLKVKKGDTLYAVETAEGYLLTPYDPAIDEQLQAGEQFMREYRDTFKALAK</sequence>
<dbReference type="Gene3D" id="2.10.260.10">
    <property type="match status" value="1"/>
</dbReference>
<gene>
    <name evidence="2" type="ORF">IRI77_37675</name>
</gene>
<geneLocation type="plasmid" evidence="2 3">
    <name>pPfer1</name>
</geneLocation>
<dbReference type="GO" id="GO:0003677">
    <property type="term" value="F:DNA binding"/>
    <property type="evidence" value="ECO:0007669"/>
    <property type="project" value="UniProtKB-KW"/>
</dbReference>
<dbReference type="AlphaFoldDB" id="A0A7S7NYX1"/>
<dbReference type="Proteomes" id="UP000593892">
    <property type="component" value="Plasmid pPfer1"/>
</dbReference>
<keyword evidence="3" id="KW-1185">Reference proteome</keyword>
<feature type="domain" description="SpoVT-AbrB" evidence="1">
    <location>
        <begin position="7"/>
        <end position="52"/>
    </location>
</feature>
<dbReference type="EMBL" id="CP063850">
    <property type="protein sequence ID" value="QOY92325.1"/>
    <property type="molecule type" value="Genomic_DNA"/>
</dbReference>
<name>A0A7S7NYX1_PALFE</name>
<organism evidence="2 3">
    <name type="scientific">Paludibaculum fermentans</name>
    <dbReference type="NCBI Taxonomy" id="1473598"/>
    <lineage>
        <taxon>Bacteria</taxon>
        <taxon>Pseudomonadati</taxon>
        <taxon>Acidobacteriota</taxon>
        <taxon>Terriglobia</taxon>
        <taxon>Bryobacterales</taxon>
        <taxon>Bryobacteraceae</taxon>
        <taxon>Paludibaculum</taxon>
    </lineage>
</organism>
<accession>A0A7S7NYX1</accession>
<evidence type="ECO:0000313" key="2">
    <source>
        <dbReference type="EMBL" id="QOY92325.1"/>
    </source>
</evidence>
<reference evidence="2 3" key="1">
    <citation type="submission" date="2020-10" db="EMBL/GenBank/DDBJ databases">
        <title>Complete genome sequence of Paludibaculum fermentans P105T, a facultatively anaerobic acidobacterium capable of dissimilatory Fe(III) reduction.</title>
        <authorList>
            <person name="Dedysh S.N."/>
            <person name="Beletsky A.V."/>
            <person name="Kulichevskaya I.S."/>
            <person name="Mardanov A.V."/>
            <person name="Ravin N.V."/>
        </authorList>
    </citation>
    <scope>NUCLEOTIDE SEQUENCE [LARGE SCALE GENOMIC DNA]</scope>
    <source>
        <strain evidence="2 3">P105</strain>
        <plasmid evidence="2 3">pPfer1</plasmid>
    </source>
</reference>
<dbReference type="InterPro" id="IPR037914">
    <property type="entry name" value="SpoVT-AbrB_sf"/>
</dbReference>
<proteinExistence type="predicted"/>
<dbReference type="SMART" id="SM00966">
    <property type="entry name" value="SpoVT_AbrB"/>
    <property type="match status" value="1"/>
</dbReference>